<feature type="compositionally biased region" description="Acidic residues" evidence="1">
    <location>
        <begin position="807"/>
        <end position="817"/>
    </location>
</feature>
<feature type="domain" description="SLH" evidence="2">
    <location>
        <begin position="974"/>
        <end position="1038"/>
    </location>
</feature>
<gene>
    <name evidence="3" type="ORF">K8U80_06840</name>
</gene>
<evidence type="ECO:0000313" key="3">
    <source>
        <dbReference type="EMBL" id="HJG31098.1"/>
    </source>
</evidence>
<feature type="region of interest" description="Disordered" evidence="1">
    <location>
        <begin position="807"/>
        <end position="834"/>
    </location>
</feature>
<organism evidence="3 4">
    <name type="scientific">Collinsella ihumii</name>
    <dbReference type="NCBI Taxonomy" id="1720204"/>
    <lineage>
        <taxon>Bacteria</taxon>
        <taxon>Bacillati</taxon>
        <taxon>Actinomycetota</taxon>
        <taxon>Coriobacteriia</taxon>
        <taxon>Coriobacteriales</taxon>
        <taxon>Coriobacteriaceae</taxon>
        <taxon>Collinsella</taxon>
    </lineage>
</organism>
<dbReference type="AlphaFoldDB" id="A0A921IQW9"/>
<dbReference type="Gene3D" id="3.80.10.10">
    <property type="entry name" value="Ribonuclease Inhibitor"/>
    <property type="match status" value="3"/>
</dbReference>
<feature type="domain" description="SLH" evidence="2">
    <location>
        <begin position="1041"/>
        <end position="1103"/>
    </location>
</feature>
<reference evidence="3" key="2">
    <citation type="submission" date="2021-09" db="EMBL/GenBank/DDBJ databases">
        <authorList>
            <person name="Gilroy R."/>
        </authorList>
    </citation>
    <scope>NUCLEOTIDE SEQUENCE</scope>
    <source>
        <strain evidence="3">ChiGjej2B2-7701</strain>
    </source>
</reference>
<dbReference type="Pfam" id="PF00395">
    <property type="entry name" value="SLH"/>
    <property type="match status" value="3"/>
</dbReference>
<protein>
    <submittedName>
        <fullName evidence="3">S-layer homology domain-containing protein</fullName>
    </submittedName>
</protein>
<evidence type="ECO:0000256" key="1">
    <source>
        <dbReference type="SAM" id="MobiDB-lite"/>
    </source>
</evidence>
<dbReference type="EMBL" id="DYVF01000043">
    <property type="protein sequence ID" value="HJG31098.1"/>
    <property type="molecule type" value="Genomic_DNA"/>
</dbReference>
<dbReference type="InterPro" id="IPR026906">
    <property type="entry name" value="LRR_5"/>
</dbReference>
<name>A0A921IQW9_9ACTN</name>
<dbReference type="PROSITE" id="PS51272">
    <property type="entry name" value="SLH"/>
    <property type="match status" value="3"/>
</dbReference>
<feature type="domain" description="SLH" evidence="2">
    <location>
        <begin position="913"/>
        <end position="973"/>
    </location>
</feature>
<evidence type="ECO:0000313" key="4">
    <source>
        <dbReference type="Proteomes" id="UP000746751"/>
    </source>
</evidence>
<proteinExistence type="predicted"/>
<reference evidence="3" key="1">
    <citation type="journal article" date="2021" name="PeerJ">
        <title>Extensive microbial diversity within the chicken gut microbiome revealed by metagenomics and culture.</title>
        <authorList>
            <person name="Gilroy R."/>
            <person name="Ravi A."/>
            <person name="Getino M."/>
            <person name="Pursley I."/>
            <person name="Horton D.L."/>
            <person name="Alikhan N.F."/>
            <person name="Baker D."/>
            <person name="Gharbi K."/>
            <person name="Hall N."/>
            <person name="Watson M."/>
            <person name="Adriaenssens E.M."/>
            <person name="Foster-Nyarko E."/>
            <person name="Jarju S."/>
            <person name="Secka A."/>
            <person name="Antonio M."/>
            <person name="Oren A."/>
            <person name="Chaudhuri R.R."/>
            <person name="La Ragione R."/>
            <person name="Hildebrand F."/>
            <person name="Pallen M.J."/>
        </authorList>
    </citation>
    <scope>NUCLEOTIDE SEQUENCE</scope>
    <source>
        <strain evidence="3">ChiGjej2B2-7701</strain>
    </source>
</reference>
<comment type="caution">
    <text evidence="3">The sequence shown here is derived from an EMBL/GenBank/DDBJ whole genome shotgun (WGS) entry which is preliminary data.</text>
</comment>
<dbReference type="Pfam" id="PF13306">
    <property type="entry name" value="LRR_5"/>
    <property type="match status" value="3"/>
</dbReference>
<dbReference type="InterPro" id="IPR032675">
    <property type="entry name" value="LRR_dom_sf"/>
</dbReference>
<dbReference type="InterPro" id="IPR001119">
    <property type="entry name" value="SLH_dom"/>
</dbReference>
<sequence>MRSIIFKPWRAVMAALWACALCFVALTISAPRLAYAEGPVYGLWLDADNGSAAGELVACDSSGKQIEGPAPAWSAVTDLFVGRETVPAYAFMWKMNGDPGVDYVEAPNVTSITCLDSCTTLEECAFWPTADEDEGYYSLDKVEHLTLSKNTVNVDNRTLSTMSDGVSVGVAEGNPHFVMGGDALYRVINDADLTIYPDFIVDDGLIEAGKGQVELVLWNSAAGSISAEAFHENTVSIAPYAMCGTAATSIAFPNTVLCVGTYAFSDSSQLTSLSIPASVKLLAYDYYDRGDAYWSAGNVADGSTRVRFDVDDENKSYMDFNGALYDGSGMTLLNWQHASGEVAVPDGVRAVGVVAFRGSGVTKVTLPMSVERVCNMAFSDCAQLSVINIMNPAGLSAQELTNQSFGYGQTITINVPPSAYDVSVDRIVYPGDPSTEHLTINALHSYARLVSFQNDEYELVACDEDGAILEGGETPDPQTVTDLFIGCDIPDYAFMWTFPGNKSTLPSVDTIVLTEGCTAIGSDAFSWDEDVRNCVPHLSTIRFEANPSLVLRSFTGIRPVSFEVGEGCTAYAAENGALLTADKTELINWTSAVGSVTLPVSVKTVWPFAMYRSEASAITVPEGVVSIGQSAFGTCAQLASISLPASVVDLSYDMEAPEDSPYTCAGLIVAGSDAAVVTVDEDNPFVASDEKGSLYSKDRSHLLFMPATNDQIILVPEGVAHIEVSAISGEFADEVIFPSTLRFIGQAGVHDLDGAKVTFTSEEPPKLGLVAIDLAGISEIHVPVGTKEAYSASLSQLGGELPSIIDDVEVDDPDPVPDPDPTPVPDPEPDAPVNIPETEGGVVSVDSVPVGETAIVVAEPDPGQEVREVIVTDAEGNVVDVTINDDGTYAFEMPEGGVTVRVVFGCDGGDLCGTHRFGDVDQSQWYHDAVDWAIESGAMSGYADRDEFGPEDTLTRAQLAAIAFNLAGKPQVEGSADFSDLEDGAWYANPVAWAVQEGLFSGYDDSDLFGPNDGLTREQAAVVLMRWAELMGLDTSARVDLSAYPDAADTSGWAEDALSWAVASGVLNGFEAEDGTRSLAPQVVCSRAQIAALLMNWFESIGQ</sequence>
<evidence type="ECO:0000259" key="2">
    <source>
        <dbReference type="PROSITE" id="PS51272"/>
    </source>
</evidence>
<dbReference type="Proteomes" id="UP000746751">
    <property type="component" value="Unassembled WGS sequence"/>
</dbReference>
<accession>A0A921IQW9</accession>